<keyword evidence="2" id="KW-0456">Lyase</keyword>
<feature type="domain" description="Orn/DAP/Arg decarboxylase 2 N-terminal" evidence="4">
    <location>
        <begin position="62"/>
        <end position="238"/>
    </location>
</feature>
<evidence type="ECO:0000313" key="6">
    <source>
        <dbReference type="Proteomes" id="UP001601444"/>
    </source>
</evidence>
<protein>
    <submittedName>
        <fullName evidence="5">Decarboxylase</fullName>
    </submittedName>
</protein>
<comment type="cofactor">
    <cofactor evidence="1">
        <name>pyridoxal 5'-phosphate</name>
        <dbReference type="ChEBI" id="CHEBI:597326"/>
    </cofactor>
</comment>
<comment type="caution">
    <text evidence="5">The sequence shown here is derived from an EMBL/GenBank/DDBJ whole genome shotgun (WGS) entry which is preliminary data.</text>
</comment>
<dbReference type="InterPro" id="IPR022653">
    <property type="entry name" value="De-COase2_pyr-phos_BS"/>
</dbReference>
<evidence type="ECO:0000256" key="1">
    <source>
        <dbReference type="ARBA" id="ARBA00001933"/>
    </source>
</evidence>
<gene>
    <name evidence="5" type="ORF">ACFYTF_12420</name>
</gene>
<organism evidence="5 6">
    <name type="scientific">Nocardia thailandica</name>
    <dbReference type="NCBI Taxonomy" id="257275"/>
    <lineage>
        <taxon>Bacteria</taxon>
        <taxon>Bacillati</taxon>
        <taxon>Actinomycetota</taxon>
        <taxon>Actinomycetes</taxon>
        <taxon>Mycobacteriales</taxon>
        <taxon>Nocardiaceae</taxon>
        <taxon>Nocardia</taxon>
    </lineage>
</organism>
<dbReference type="Gene3D" id="2.40.37.10">
    <property type="entry name" value="Lyase, Ornithine Decarboxylase, Chain A, domain 1"/>
    <property type="match status" value="1"/>
</dbReference>
<dbReference type="InterPro" id="IPR009006">
    <property type="entry name" value="Ala_racemase/Decarboxylase_C"/>
</dbReference>
<dbReference type="PANTHER" id="PTHR43727">
    <property type="entry name" value="DIAMINOPIMELATE DECARBOXYLASE"/>
    <property type="match status" value="1"/>
</dbReference>
<keyword evidence="3" id="KW-0663">Pyridoxal phosphate</keyword>
<dbReference type="SUPFAM" id="SSF51419">
    <property type="entry name" value="PLP-binding barrel"/>
    <property type="match status" value="1"/>
</dbReference>
<accession>A0ABW6PMU7</accession>
<evidence type="ECO:0000313" key="5">
    <source>
        <dbReference type="EMBL" id="MFF0543630.1"/>
    </source>
</evidence>
<dbReference type="Pfam" id="PF02784">
    <property type="entry name" value="Orn_Arg_deC_N"/>
    <property type="match status" value="1"/>
</dbReference>
<reference evidence="5 6" key="1">
    <citation type="submission" date="2024-10" db="EMBL/GenBank/DDBJ databases">
        <title>The Natural Products Discovery Center: Release of the First 8490 Sequenced Strains for Exploring Actinobacteria Biosynthetic Diversity.</title>
        <authorList>
            <person name="Kalkreuter E."/>
            <person name="Kautsar S.A."/>
            <person name="Yang D."/>
            <person name="Bader C.D."/>
            <person name="Teijaro C.N."/>
            <person name="Fluegel L."/>
            <person name="Davis C.M."/>
            <person name="Simpson J.R."/>
            <person name="Lauterbach L."/>
            <person name="Steele A.D."/>
            <person name="Gui C."/>
            <person name="Meng S."/>
            <person name="Li G."/>
            <person name="Viehrig K."/>
            <person name="Ye F."/>
            <person name="Su P."/>
            <person name="Kiefer A.F."/>
            <person name="Nichols A."/>
            <person name="Cepeda A.J."/>
            <person name="Yan W."/>
            <person name="Fan B."/>
            <person name="Jiang Y."/>
            <person name="Adhikari A."/>
            <person name="Zheng C.-J."/>
            <person name="Schuster L."/>
            <person name="Cowan T.M."/>
            <person name="Smanski M.J."/>
            <person name="Chevrette M.G."/>
            <person name="De Carvalho L.P.S."/>
            <person name="Shen B."/>
        </authorList>
    </citation>
    <scope>NUCLEOTIDE SEQUENCE [LARGE SCALE GENOMIC DNA]</scope>
    <source>
        <strain evidence="5 6">NPDC004045</strain>
    </source>
</reference>
<dbReference type="InterPro" id="IPR029066">
    <property type="entry name" value="PLP-binding_barrel"/>
</dbReference>
<proteinExistence type="predicted"/>
<evidence type="ECO:0000259" key="4">
    <source>
        <dbReference type="Pfam" id="PF02784"/>
    </source>
</evidence>
<dbReference type="PANTHER" id="PTHR43727:SF2">
    <property type="entry name" value="GROUP IV DECARBOXYLASE"/>
    <property type="match status" value="1"/>
</dbReference>
<dbReference type="PRINTS" id="PR01179">
    <property type="entry name" value="ODADCRBXLASE"/>
</dbReference>
<dbReference type="InterPro" id="IPR000183">
    <property type="entry name" value="Orn/DAP/Arg_de-COase"/>
</dbReference>
<dbReference type="Proteomes" id="UP001601444">
    <property type="component" value="Unassembled WGS sequence"/>
</dbReference>
<dbReference type="SUPFAM" id="SSF50621">
    <property type="entry name" value="Alanine racemase C-terminal domain-like"/>
    <property type="match status" value="1"/>
</dbReference>
<dbReference type="RefSeq" id="WP_387700260.1">
    <property type="nucleotide sequence ID" value="NZ_JBIAMX010000006.1"/>
</dbReference>
<dbReference type="Gene3D" id="3.20.20.10">
    <property type="entry name" value="Alanine racemase"/>
    <property type="match status" value="1"/>
</dbReference>
<evidence type="ECO:0000256" key="3">
    <source>
        <dbReference type="ARBA" id="ARBA00022898"/>
    </source>
</evidence>
<dbReference type="PROSITE" id="PS00878">
    <property type="entry name" value="ODR_DC_2_1"/>
    <property type="match status" value="1"/>
</dbReference>
<keyword evidence="2" id="KW-0210">Decarboxylase</keyword>
<dbReference type="EMBL" id="JBIAMX010000006">
    <property type="protein sequence ID" value="MFF0543630.1"/>
    <property type="molecule type" value="Genomic_DNA"/>
</dbReference>
<dbReference type="InterPro" id="IPR022644">
    <property type="entry name" value="De-COase2_N"/>
</dbReference>
<keyword evidence="6" id="KW-1185">Reference proteome</keyword>
<sequence>MSAPPPAVPARLAPEVAAFLADPAAVAEVVARFGTPVHVVFPRVFAANLAALRAVLAPRPHPHRICYAHKVNRSRAFVVEAAAAGIAVDVASVPELDSALAAGFGAERIEMTGPKGRPALRAAVAAGVCVNADNVWELDTLAELGAEAPVLLRVSGFPGSAASRFGIDLASARAAVDRVARHGLALAGFSFHLDTAATAERVRAAAHCLDLLEYAYTADLAPTVLDVGGGLRQVFTDADSYDAYLDALRAGLLGHGPGLGWGGAGFGLQVEAGAVRGLPVFHKYANQEPAATALTALLDSPLPGQGGRSLSQVLTDNQFELWLEPGKSLVDGAGITLARVEFVKHTADGVTLAHVDLSRDTVTAAGQEVLVDPILLGEGPGDPVGVHCAGRLCLERDLVTVRRVRLPRPPRAEDLIAFPNTAAYHMDLSAASASLHPTPARVAVTHHGTRYTVAADADHRPPEVR</sequence>
<name>A0ABW6PMU7_9NOCA</name>
<evidence type="ECO:0000256" key="2">
    <source>
        <dbReference type="ARBA" id="ARBA00022793"/>
    </source>
</evidence>